<keyword evidence="3" id="KW-1185">Reference proteome</keyword>
<feature type="transmembrane region" description="Helical" evidence="1">
    <location>
        <begin position="127"/>
        <end position="154"/>
    </location>
</feature>
<accession>A0A218P2R4</accession>
<evidence type="ECO:0000256" key="1">
    <source>
        <dbReference type="SAM" id="Phobius"/>
    </source>
</evidence>
<dbReference type="GeneID" id="33324365"/>
<dbReference type="OrthoDB" id="383509at2157"/>
<organism evidence="2 3">
    <name type="scientific">Thermococcus celer Vu 13 = JCM 8558</name>
    <dbReference type="NCBI Taxonomy" id="1293037"/>
    <lineage>
        <taxon>Archaea</taxon>
        <taxon>Methanobacteriati</taxon>
        <taxon>Methanobacteriota</taxon>
        <taxon>Thermococci</taxon>
        <taxon>Thermococcales</taxon>
        <taxon>Thermococcaceae</taxon>
        <taxon>Thermococcus</taxon>
    </lineage>
</organism>
<proteinExistence type="predicted"/>
<sequence>MRTRKLLLLHFTTTLRESVIVFALLGFLVFYGAFSSGGDVLTRLDSKGLFQVYFLLLMMLVGYTVTFSLYFAPFLKKKTSGFYHLYLILPEDPSKLLMVEILPTLLISLLLTWGIGLVFYIKAPISHASWLVLPMIGGGLFTLGFGVLSLALMLQISNVRTLSVVLFLLIFVLVRVPQYMVKGMVRGNFSPDLATALLTGISALFALAGFLAIRRISPERVILSS</sequence>
<protein>
    <recommendedName>
        <fullName evidence="4">ABC transporter permease</fullName>
    </recommendedName>
</protein>
<dbReference type="EMBL" id="CP014854">
    <property type="protein sequence ID" value="ASI99211.1"/>
    <property type="molecule type" value="Genomic_DNA"/>
</dbReference>
<reference evidence="2 3" key="1">
    <citation type="submission" date="2016-03" db="EMBL/GenBank/DDBJ databases">
        <title>Complete genome sequence of Thermococcus celer.</title>
        <authorList>
            <person name="Oger P.M."/>
        </authorList>
    </citation>
    <scope>NUCLEOTIDE SEQUENCE [LARGE SCALE GENOMIC DNA]</scope>
    <source>
        <strain evidence="2 3">Vu 13</strain>
    </source>
</reference>
<feature type="transmembrane region" description="Helical" evidence="1">
    <location>
        <begin position="161"/>
        <end position="181"/>
    </location>
</feature>
<feature type="transmembrane region" description="Helical" evidence="1">
    <location>
        <begin position="193"/>
        <end position="213"/>
    </location>
</feature>
<dbReference type="AlphaFoldDB" id="A0A218P2R4"/>
<keyword evidence="1" id="KW-0472">Membrane</keyword>
<dbReference type="RefSeq" id="WP_088863148.1">
    <property type="nucleotide sequence ID" value="NZ_CP014854.1"/>
</dbReference>
<evidence type="ECO:0008006" key="4">
    <source>
        <dbReference type="Google" id="ProtNLM"/>
    </source>
</evidence>
<feature type="transmembrane region" description="Helical" evidence="1">
    <location>
        <begin position="96"/>
        <end position="121"/>
    </location>
</feature>
<keyword evidence="1" id="KW-1133">Transmembrane helix</keyword>
<feature type="transmembrane region" description="Helical" evidence="1">
    <location>
        <begin position="7"/>
        <end position="32"/>
    </location>
</feature>
<name>A0A218P2R4_THECE</name>
<gene>
    <name evidence="2" type="ORF">A3L02_06355</name>
</gene>
<keyword evidence="1" id="KW-0812">Transmembrane</keyword>
<dbReference type="Proteomes" id="UP000197156">
    <property type="component" value="Chromosome"/>
</dbReference>
<dbReference type="KEGG" id="tce:A3L02_06355"/>
<evidence type="ECO:0000313" key="3">
    <source>
        <dbReference type="Proteomes" id="UP000197156"/>
    </source>
</evidence>
<feature type="transmembrane region" description="Helical" evidence="1">
    <location>
        <begin position="52"/>
        <end position="75"/>
    </location>
</feature>
<evidence type="ECO:0000313" key="2">
    <source>
        <dbReference type="EMBL" id="ASI99211.1"/>
    </source>
</evidence>